<dbReference type="Gene3D" id="1.10.132.80">
    <property type="match status" value="1"/>
</dbReference>
<dbReference type="Proteomes" id="UP000264217">
    <property type="component" value="Unassembled WGS sequence"/>
</dbReference>
<proteinExistence type="predicted"/>
<organism evidence="1 2">
    <name type="scientific">Mucilaginibacter conchicola</name>
    <dbReference type="NCBI Taxonomy" id="2303333"/>
    <lineage>
        <taxon>Bacteria</taxon>
        <taxon>Pseudomonadati</taxon>
        <taxon>Bacteroidota</taxon>
        <taxon>Sphingobacteriia</taxon>
        <taxon>Sphingobacteriales</taxon>
        <taxon>Sphingobacteriaceae</taxon>
        <taxon>Mucilaginibacter</taxon>
    </lineage>
</organism>
<gene>
    <name evidence="1" type="ORF">D0C36_22085</name>
</gene>
<dbReference type="EMBL" id="QWDC01000004">
    <property type="protein sequence ID" value="RFZ90476.1"/>
    <property type="molecule type" value="Genomic_DNA"/>
</dbReference>
<protein>
    <recommendedName>
        <fullName evidence="3">DNA-packaging protein gp3</fullName>
    </recommendedName>
</protein>
<evidence type="ECO:0008006" key="3">
    <source>
        <dbReference type="Google" id="ProtNLM"/>
    </source>
</evidence>
<comment type="caution">
    <text evidence="1">The sequence shown here is derived from an EMBL/GenBank/DDBJ whole genome shotgun (WGS) entry which is preliminary data.</text>
</comment>
<sequence length="162" mass="18243">MPIGILHIPVNFMPPTTTTRPYGTRIARYFEHIKGDYHFEDVPDKKDASITTKQKVYDREPEPPTLTGLALFLGFTSLQAFEVYEQTGFYAAQLQMGRLMIEAEYEKRLHYQSATGAIFALKTLGWKEQHDQSTGIDGLKSISITITTSGPKVAQAEKEVDL</sequence>
<evidence type="ECO:0000313" key="2">
    <source>
        <dbReference type="Proteomes" id="UP000264217"/>
    </source>
</evidence>
<keyword evidence="2" id="KW-1185">Reference proteome</keyword>
<evidence type="ECO:0000313" key="1">
    <source>
        <dbReference type="EMBL" id="RFZ90476.1"/>
    </source>
</evidence>
<reference evidence="1 2" key="1">
    <citation type="submission" date="2018-08" db="EMBL/GenBank/DDBJ databases">
        <title>Mucilaginibacter sp. MYSH2.</title>
        <authorList>
            <person name="Seo T."/>
        </authorList>
    </citation>
    <scope>NUCLEOTIDE SEQUENCE [LARGE SCALE GENOMIC DNA]</scope>
    <source>
        <strain evidence="1 2">MYSH2</strain>
    </source>
</reference>
<dbReference type="AlphaFoldDB" id="A0A372NNE5"/>
<name>A0A372NNE5_9SPHI</name>
<accession>A0A372NNE5</accession>